<dbReference type="GO" id="GO:0006518">
    <property type="term" value="P:peptide metabolic process"/>
    <property type="evidence" value="ECO:0007669"/>
    <property type="project" value="InterPro"/>
</dbReference>
<comment type="cofactor">
    <cofactor evidence="11">
        <name>Zn(2+)</name>
        <dbReference type="ChEBI" id="CHEBI:29105"/>
    </cofactor>
    <text evidence="11">Binds 2 Zn(2+) ions per subunit.</text>
</comment>
<evidence type="ECO:0000256" key="5">
    <source>
        <dbReference type="ARBA" id="ARBA00022723"/>
    </source>
</evidence>
<reference evidence="13 14" key="1">
    <citation type="journal article" date="2019" name="Nat. Med.">
        <title>A library of human gut bacterial isolates paired with longitudinal multiomics data enables mechanistic microbiome research.</title>
        <authorList>
            <person name="Poyet M."/>
            <person name="Groussin M."/>
            <person name="Gibbons S.M."/>
            <person name="Avila-Pacheco J."/>
            <person name="Jiang X."/>
            <person name="Kearney S.M."/>
            <person name="Perrotta A.R."/>
            <person name="Berdy B."/>
            <person name="Zhao S."/>
            <person name="Lieberman T.D."/>
            <person name="Swanson P.K."/>
            <person name="Smith M."/>
            <person name="Roesemann S."/>
            <person name="Alexander J.E."/>
            <person name="Rich S.A."/>
            <person name="Livny J."/>
            <person name="Vlamakis H."/>
            <person name="Clish C."/>
            <person name="Bullock K."/>
            <person name="Deik A."/>
            <person name="Scott J."/>
            <person name="Pierce K.A."/>
            <person name="Xavier R.J."/>
            <person name="Alm E.J."/>
        </authorList>
    </citation>
    <scope>NUCLEOTIDE SEQUENCE [LARGE SCALE GENOMIC DNA]</scope>
    <source>
        <strain evidence="13 14">BIOML-A7</strain>
    </source>
</reference>
<sequence>MKKPLERFLSYVAVDTQSSFGVETVPSTPGQFELAHMICDELKALGAEDVELTEHCHVYAKLPGNTADVPAVGFIAHLDTSPALSGKDIHPCIVHNYNGGDIVLNENTGCTMRIEDYPELKRYKGGNLVVTDGTTLLGSDDKSGITEIMGMLEYYAEHPELPHGDICAAFTPDEEIGRGTDCFDIERFGAKLAYTVDGADLGKISFENLNSAEAHIVVKGTSIHPGRGKNKLKNAVLMAIELQNMLPVAETPSHTEGYEGFYHLTEFHGDVERAEMIYKVSDFETEKFEARKERLRLACEYLNGVYDAGTFSISVKDTMRNMREAIEPHYELVENAMAAMRDVGVEPTLMPCRGGTDGVRLSFMGLPCPNLNTGSHNCHGRFECVPVESLEKITEMLIALVARYAEKI</sequence>
<gene>
    <name evidence="13" type="primary">pepT</name>
    <name evidence="13" type="ORF">GMD52_16390</name>
</gene>
<evidence type="ECO:0000256" key="10">
    <source>
        <dbReference type="PIRSR" id="PIRSR037215-1"/>
    </source>
</evidence>
<dbReference type="NCBIfam" id="TIGR01882">
    <property type="entry name" value="peptidase-T"/>
    <property type="match status" value="1"/>
</dbReference>
<feature type="binding site" evidence="11">
    <location>
        <position position="140"/>
    </location>
    <ligand>
        <name>Zn(2+)</name>
        <dbReference type="ChEBI" id="CHEBI:29105"/>
        <label>1</label>
    </ligand>
</feature>
<evidence type="ECO:0000256" key="3">
    <source>
        <dbReference type="ARBA" id="ARBA00022438"/>
    </source>
</evidence>
<keyword evidence="8" id="KW-0482">Metalloprotease</keyword>
<evidence type="ECO:0000256" key="1">
    <source>
        <dbReference type="ARBA" id="ARBA00000870"/>
    </source>
</evidence>
<dbReference type="NCBIfam" id="NF009920">
    <property type="entry name" value="PRK13381.1"/>
    <property type="match status" value="1"/>
</dbReference>
<evidence type="ECO:0000313" key="14">
    <source>
        <dbReference type="Proteomes" id="UP000449193"/>
    </source>
</evidence>
<keyword evidence="4" id="KW-0645">Protease</keyword>
<keyword evidence="5 11" id="KW-0479">Metal-binding</keyword>
<dbReference type="GO" id="GO:0008237">
    <property type="term" value="F:metallopeptidase activity"/>
    <property type="evidence" value="ECO:0007669"/>
    <property type="project" value="UniProtKB-KW"/>
</dbReference>
<feature type="binding site" evidence="11">
    <location>
        <position position="379"/>
    </location>
    <ligand>
        <name>Zn(2+)</name>
        <dbReference type="ChEBI" id="CHEBI:29105"/>
        <label>2</label>
    </ligand>
</feature>
<protein>
    <recommendedName>
        <fullName evidence="9">Peptidase T</fullName>
        <ecNumber evidence="9">3.4.11.4</ecNumber>
    </recommendedName>
</protein>
<name>A0A6I3QD68_9FIRM</name>
<keyword evidence="3 13" id="KW-0031">Aminopeptidase</keyword>
<dbReference type="SUPFAM" id="SSF55031">
    <property type="entry name" value="Bacterial exopeptidase dimerisation domain"/>
    <property type="match status" value="1"/>
</dbReference>
<evidence type="ECO:0000313" key="13">
    <source>
        <dbReference type="EMBL" id="MTS53096.1"/>
    </source>
</evidence>
<evidence type="ECO:0000256" key="8">
    <source>
        <dbReference type="ARBA" id="ARBA00023049"/>
    </source>
</evidence>
<dbReference type="AlphaFoldDB" id="A0A6I3QD68"/>
<dbReference type="InterPro" id="IPR001261">
    <property type="entry name" value="ArgE/DapE_CS"/>
</dbReference>
<accession>A0A6I3QD68</accession>
<dbReference type="PANTHER" id="PTHR42994">
    <property type="entry name" value="PEPTIDASE T"/>
    <property type="match status" value="1"/>
</dbReference>
<feature type="binding site" evidence="11">
    <location>
        <position position="197"/>
    </location>
    <ligand>
        <name>Zn(2+)</name>
        <dbReference type="ChEBI" id="CHEBI:29105"/>
        <label>1</label>
    </ligand>
</feature>
<dbReference type="EC" id="3.4.11.4" evidence="9"/>
<feature type="binding site" evidence="11">
    <location>
        <position position="140"/>
    </location>
    <ligand>
        <name>Zn(2+)</name>
        <dbReference type="ChEBI" id="CHEBI:29105"/>
        <label>2</label>
    </ligand>
</feature>
<evidence type="ECO:0000256" key="9">
    <source>
        <dbReference type="NCBIfam" id="TIGR01882"/>
    </source>
</evidence>
<feature type="domain" description="Peptidase M20 dimerisation" evidence="12">
    <location>
        <begin position="208"/>
        <end position="300"/>
    </location>
</feature>
<keyword evidence="7 11" id="KW-0862">Zinc</keyword>
<dbReference type="PROSITE" id="PS00758">
    <property type="entry name" value="ARGE_DAPE_CPG2_1"/>
    <property type="match status" value="1"/>
</dbReference>
<dbReference type="PANTHER" id="PTHR42994:SF1">
    <property type="entry name" value="PEPTIDASE T"/>
    <property type="match status" value="1"/>
</dbReference>
<dbReference type="InterPro" id="IPR011650">
    <property type="entry name" value="Peptidase_M20_dimer"/>
</dbReference>
<dbReference type="InterPro" id="IPR010161">
    <property type="entry name" value="Peptidase_M20B"/>
</dbReference>
<comment type="caution">
    <text evidence="13">The sequence shown here is derived from an EMBL/GenBank/DDBJ whole genome shotgun (WGS) entry which is preliminary data.</text>
</comment>
<dbReference type="InterPro" id="IPR002933">
    <property type="entry name" value="Peptidase_M20"/>
</dbReference>
<dbReference type="InterPro" id="IPR036264">
    <property type="entry name" value="Bact_exopeptidase_dim_dom"/>
</dbReference>
<dbReference type="Pfam" id="PF01546">
    <property type="entry name" value="Peptidase_M20"/>
    <property type="match status" value="1"/>
</dbReference>
<comment type="similarity">
    <text evidence="2">Belongs to the peptidase M20B family.</text>
</comment>
<keyword evidence="6 13" id="KW-0378">Hydrolase</keyword>
<comment type="catalytic activity">
    <reaction evidence="1">
        <text>Release of the N-terminal residue from a tripeptide.</text>
        <dbReference type="EC" id="3.4.11.4"/>
    </reaction>
</comment>
<organism evidence="13 14">
    <name type="scientific">Ruthenibacterium lactatiformans</name>
    <dbReference type="NCBI Taxonomy" id="1550024"/>
    <lineage>
        <taxon>Bacteria</taxon>
        <taxon>Bacillati</taxon>
        <taxon>Bacillota</taxon>
        <taxon>Clostridia</taxon>
        <taxon>Eubacteriales</taxon>
        <taxon>Oscillospiraceae</taxon>
        <taxon>Ruthenibacterium</taxon>
    </lineage>
</organism>
<evidence type="ECO:0000256" key="4">
    <source>
        <dbReference type="ARBA" id="ARBA00022670"/>
    </source>
</evidence>
<evidence type="ECO:0000259" key="12">
    <source>
        <dbReference type="Pfam" id="PF07687"/>
    </source>
</evidence>
<dbReference type="CDD" id="cd03892">
    <property type="entry name" value="M20_peptT"/>
    <property type="match status" value="1"/>
</dbReference>
<evidence type="ECO:0000256" key="2">
    <source>
        <dbReference type="ARBA" id="ARBA00009692"/>
    </source>
</evidence>
<evidence type="ECO:0000256" key="6">
    <source>
        <dbReference type="ARBA" id="ARBA00022801"/>
    </source>
</evidence>
<dbReference type="Proteomes" id="UP000449193">
    <property type="component" value="Unassembled WGS sequence"/>
</dbReference>
<dbReference type="RefSeq" id="WP_155201835.1">
    <property type="nucleotide sequence ID" value="NZ_WMZL01000041.1"/>
</dbReference>
<dbReference type="Pfam" id="PF07687">
    <property type="entry name" value="M20_dimer"/>
    <property type="match status" value="1"/>
</dbReference>
<dbReference type="PIRSF" id="PIRSF037215">
    <property type="entry name" value="Peptidase_M20B"/>
    <property type="match status" value="1"/>
</dbReference>
<dbReference type="GO" id="GO:0008270">
    <property type="term" value="F:zinc ion binding"/>
    <property type="evidence" value="ECO:0007669"/>
    <property type="project" value="InterPro"/>
</dbReference>
<feature type="active site" evidence="10">
    <location>
        <position position="79"/>
    </location>
</feature>
<proteinExistence type="inferred from homology"/>
<dbReference type="EMBL" id="WMZR01000034">
    <property type="protein sequence ID" value="MTS53096.1"/>
    <property type="molecule type" value="Genomic_DNA"/>
</dbReference>
<feature type="binding site" evidence="11">
    <location>
        <position position="175"/>
    </location>
    <ligand>
        <name>Zn(2+)</name>
        <dbReference type="ChEBI" id="CHEBI:29105"/>
        <label>2</label>
    </ligand>
</feature>
<dbReference type="SUPFAM" id="SSF53187">
    <property type="entry name" value="Zn-dependent exopeptidases"/>
    <property type="match status" value="1"/>
</dbReference>
<evidence type="ECO:0000256" key="11">
    <source>
        <dbReference type="PIRSR" id="PIRSR037215-2"/>
    </source>
</evidence>
<evidence type="ECO:0000256" key="7">
    <source>
        <dbReference type="ARBA" id="ARBA00022833"/>
    </source>
</evidence>
<dbReference type="Gene3D" id="3.40.630.10">
    <property type="entry name" value="Zn peptidases"/>
    <property type="match status" value="1"/>
</dbReference>
<feature type="binding site" evidence="11">
    <location>
        <position position="77"/>
    </location>
    <ligand>
        <name>Zn(2+)</name>
        <dbReference type="ChEBI" id="CHEBI:29105"/>
        <label>1</label>
    </ligand>
</feature>
<dbReference type="Gene3D" id="3.30.70.360">
    <property type="match status" value="1"/>
</dbReference>
<dbReference type="GO" id="GO:0045148">
    <property type="term" value="F:tripeptide aminopeptidase activity"/>
    <property type="evidence" value="ECO:0007669"/>
    <property type="project" value="UniProtKB-UniRule"/>
</dbReference>
<dbReference type="GO" id="GO:0006508">
    <property type="term" value="P:proteolysis"/>
    <property type="evidence" value="ECO:0007669"/>
    <property type="project" value="UniProtKB-UniRule"/>
</dbReference>
<dbReference type="NCBIfam" id="NF003976">
    <property type="entry name" value="PRK05469.1"/>
    <property type="match status" value="1"/>
</dbReference>
<feature type="active site" description="Proton acceptor" evidence="10">
    <location>
        <position position="174"/>
    </location>
</feature>